<evidence type="ECO:0000313" key="10">
    <source>
        <dbReference type="Proteomes" id="UP001597344"/>
    </source>
</evidence>
<organism evidence="9 10">
    <name type="scientific">Aquimarina celericrescens</name>
    <dbReference type="NCBI Taxonomy" id="1964542"/>
    <lineage>
        <taxon>Bacteria</taxon>
        <taxon>Pseudomonadati</taxon>
        <taxon>Bacteroidota</taxon>
        <taxon>Flavobacteriia</taxon>
        <taxon>Flavobacteriales</taxon>
        <taxon>Flavobacteriaceae</taxon>
        <taxon>Aquimarina</taxon>
    </lineage>
</organism>
<comment type="similarity">
    <text evidence="1">Belongs to the sulfatase family.</text>
</comment>
<keyword evidence="2" id="KW-0479">Metal-binding</keyword>
<name>A0ABW5AYC3_9FLAO</name>
<evidence type="ECO:0000256" key="4">
    <source>
        <dbReference type="ARBA" id="ARBA00022801"/>
    </source>
</evidence>
<comment type="caution">
    <text evidence="9">The sequence shown here is derived from an EMBL/GenBank/DDBJ whole genome shotgun (WGS) entry which is preliminary data.</text>
</comment>
<dbReference type="InterPro" id="IPR017850">
    <property type="entry name" value="Alkaline_phosphatase_core_sf"/>
</dbReference>
<proteinExistence type="inferred from homology"/>
<reference evidence="10" key="1">
    <citation type="journal article" date="2019" name="Int. J. Syst. Evol. Microbiol.">
        <title>The Global Catalogue of Microorganisms (GCM) 10K type strain sequencing project: providing services to taxonomists for standard genome sequencing and annotation.</title>
        <authorList>
            <consortium name="The Broad Institute Genomics Platform"/>
            <consortium name="The Broad Institute Genome Sequencing Center for Infectious Disease"/>
            <person name="Wu L."/>
            <person name="Ma J."/>
        </authorList>
    </citation>
    <scope>NUCLEOTIDE SEQUENCE [LARGE SCALE GENOMIC DNA]</scope>
    <source>
        <strain evidence="10">DT92</strain>
    </source>
</reference>
<feature type="domain" description="Secretion system C-terminal sorting" evidence="8">
    <location>
        <begin position="458"/>
        <end position="527"/>
    </location>
</feature>
<sequence>MKKIILHLKILLIGFSVTTFAQQNNVLIIIADDLGVDYMSTYEEGSDFASTPNINELSATGIQFNNAWSNPVCSPTRAGILTGRYGFRTGITNVVGGRNGGQGINTEEFTLPDVIKTSLSGYANACIGKWHLSDDTNGGDDNPNLMGFDYYSGLLTGASNYFEWNKTTNGITVTVSNYATSENVDDAIRWIDQQAGPWFQWLAFTNPHTPFHLPPVELHSFDNLSGSFRDIRTRPIPYFKAMVEAMDTEIGRLFQHLKQTGQFDNTNIIFIGDNGTTEQVVQAPFDPNRSKTTLYEGGVNVPMIISGPAINSGGRQSNALINTLDIFATSLDLMGINTLNTIPSNIIIDSKSLLPIIKNESTSVRNWVFSELSGLNEQSDGKTIRNTTFKLIRFDNGIEEFYNLNNDPFENNNLLSQTLSANAQNNYIELSDQLNQLTGATNISNTTVRDDRFIDVQIYPNPSSEQITISAFDEVGTFKYNIVDIYGNIVISGSSDNKIKIVSLTEIDPALYFIEIEFDKKKIIKRFLKK</sequence>
<dbReference type="InterPro" id="IPR026444">
    <property type="entry name" value="Secre_tail"/>
</dbReference>
<feature type="domain" description="Sulfatase N-terminal" evidence="7">
    <location>
        <begin position="25"/>
        <end position="336"/>
    </location>
</feature>
<dbReference type="InterPro" id="IPR024607">
    <property type="entry name" value="Sulfatase_CS"/>
</dbReference>
<dbReference type="PANTHER" id="PTHR42693">
    <property type="entry name" value="ARYLSULFATASE FAMILY MEMBER"/>
    <property type="match status" value="1"/>
</dbReference>
<keyword evidence="3 6" id="KW-0732">Signal</keyword>
<evidence type="ECO:0000256" key="3">
    <source>
        <dbReference type="ARBA" id="ARBA00022729"/>
    </source>
</evidence>
<evidence type="ECO:0000256" key="2">
    <source>
        <dbReference type="ARBA" id="ARBA00022723"/>
    </source>
</evidence>
<dbReference type="PROSITE" id="PS00523">
    <property type="entry name" value="SULFATASE_1"/>
    <property type="match status" value="1"/>
</dbReference>
<keyword evidence="10" id="KW-1185">Reference proteome</keyword>
<keyword evidence="4" id="KW-0378">Hydrolase</keyword>
<evidence type="ECO:0000256" key="6">
    <source>
        <dbReference type="SAM" id="SignalP"/>
    </source>
</evidence>
<feature type="chain" id="PRO_5046951885" evidence="6">
    <location>
        <begin position="22"/>
        <end position="530"/>
    </location>
</feature>
<gene>
    <name evidence="9" type="ORF">ACFSJT_08515</name>
</gene>
<evidence type="ECO:0000259" key="8">
    <source>
        <dbReference type="Pfam" id="PF18962"/>
    </source>
</evidence>
<dbReference type="Pfam" id="PF00884">
    <property type="entry name" value="Sulfatase"/>
    <property type="match status" value="1"/>
</dbReference>
<accession>A0ABW5AYC3</accession>
<dbReference type="RefSeq" id="WP_378319829.1">
    <property type="nucleotide sequence ID" value="NZ_JBHUHY010000006.1"/>
</dbReference>
<dbReference type="PANTHER" id="PTHR42693:SF53">
    <property type="entry name" value="ENDO-4-O-SULFATASE"/>
    <property type="match status" value="1"/>
</dbReference>
<dbReference type="SUPFAM" id="SSF53649">
    <property type="entry name" value="Alkaline phosphatase-like"/>
    <property type="match status" value="1"/>
</dbReference>
<dbReference type="Proteomes" id="UP001597344">
    <property type="component" value="Unassembled WGS sequence"/>
</dbReference>
<evidence type="ECO:0000256" key="5">
    <source>
        <dbReference type="ARBA" id="ARBA00022837"/>
    </source>
</evidence>
<dbReference type="Pfam" id="PF18962">
    <property type="entry name" value="Por_Secre_tail"/>
    <property type="match status" value="1"/>
</dbReference>
<evidence type="ECO:0000313" key="9">
    <source>
        <dbReference type="EMBL" id="MFD2186831.1"/>
    </source>
</evidence>
<dbReference type="InterPro" id="IPR000917">
    <property type="entry name" value="Sulfatase_N"/>
</dbReference>
<protein>
    <submittedName>
        <fullName evidence="9">Sulfatase-like hydrolase/transferase</fullName>
    </submittedName>
</protein>
<evidence type="ECO:0000256" key="1">
    <source>
        <dbReference type="ARBA" id="ARBA00008779"/>
    </source>
</evidence>
<dbReference type="EMBL" id="JBHUHY010000006">
    <property type="protein sequence ID" value="MFD2186831.1"/>
    <property type="molecule type" value="Genomic_DNA"/>
</dbReference>
<dbReference type="Gene3D" id="3.40.720.10">
    <property type="entry name" value="Alkaline Phosphatase, subunit A"/>
    <property type="match status" value="2"/>
</dbReference>
<evidence type="ECO:0000259" key="7">
    <source>
        <dbReference type="Pfam" id="PF00884"/>
    </source>
</evidence>
<dbReference type="InterPro" id="IPR050738">
    <property type="entry name" value="Sulfatase"/>
</dbReference>
<keyword evidence="5" id="KW-0106">Calcium</keyword>
<dbReference type="NCBIfam" id="TIGR04183">
    <property type="entry name" value="Por_Secre_tail"/>
    <property type="match status" value="1"/>
</dbReference>
<feature type="signal peptide" evidence="6">
    <location>
        <begin position="1"/>
        <end position="21"/>
    </location>
</feature>